<organism evidence="8 9">
    <name type="scientific">Leptospira neocaledonica</name>
    <dbReference type="NCBI Taxonomy" id="2023192"/>
    <lineage>
        <taxon>Bacteria</taxon>
        <taxon>Pseudomonadati</taxon>
        <taxon>Spirochaetota</taxon>
        <taxon>Spirochaetia</taxon>
        <taxon>Leptospirales</taxon>
        <taxon>Leptospiraceae</taxon>
        <taxon>Leptospira</taxon>
    </lineage>
</organism>
<dbReference type="Pfam" id="PF12345">
    <property type="entry name" value="DUF3641"/>
    <property type="match status" value="1"/>
</dbReference>
<evidence type="ECO:0000256" key="5">
    <source>
        <dbReference type="ARBA" id="ARBA00023014"/>
    </source>
</evidence>
<evidence type="ECO:0000256" key="4">
    <source>
        <dbReference type="ARBA" id="ARBA00023004"/>
    </source>
</evidence>
<dbReference type="InterPro" id="IPR058240">
    <property type="entry name" value="rSAM_sf"/>
</dbReference>
<dbReference type="Gene3D" id="3.20.20.70">
    <property type="entry name" value="Aldolase class I"/>
    <property type="match status" value="1"/>
</dbReference>
<evidence type="ECO:0000259" key="7">
    <source>
        <dbReference type="Pfam" id="PF12345"/>
    </source>
</evidence>
<keyword evidence="4" id="KW-0408">Iron</keyword>
<reference evidence="8 9" key="1">
    <citation type="submission" date="2017-07" db="EMBL/GenBank/DDBJ databases">
        <title>Leptospira spp. isolated from tropical soils.</title>
        <authorList>
            <person name="Thibeaux R."/>
            <person name="Iraola G."/>
            <person name="Ferres I."/>
            <person name="Bierque E."/>
            <person name="Girault D."/>
            <person name="Soupe-Gilbert M.-E."/>
            <person name="Picardeau M."/>
            <person name="Goarant C."/>
        </authorList>
    </citation>
    <scope>NUCLEOTIDE SEQUENCE [LARGE SCALE GENOMIC DNA]</scope>
    <source>
        <strain evidence="8 9">ES4-C-A1</strain>
    </source>
</reference>
<evidence type="ECO:0000256" key="2">
    <source>
        <dbReference type="ARBA" id="ARBA00022691"/>
    </source>
</evidence>
<sequence length="347" mass="38231">MKSLLARGSELASSKEQLKILTEVSEKLNLPSFSAKLKEAGLFPLRPTGVDILQVNVGKLCNQTCRHCHVDAGPDRREIMTRETMQECLVALATPGVTTLDITGGAPEMNPNFRWFVEEASKFGKKIMIRCNLTILLAGEKYRDLPEFFAEHKVEVVSSLPYFQKRRTDAQRGEGVFDRSIEALRKLNSLGYGIANSGLVLNLVYNPVGAFLAGGQSTLENDFKKELKQVHDVQFNSLFALTNMPISRFLESLLENGNIDAYLEKLVTAFNPVAATGVMCRNTLSVGWDGSLYDCDFNQMLDMKIEGTVSKISEFNKSVLDSREILLHQHCYGCTAGAGSSCGGSIA</sequence>
<evidence type="ECO:0000313" key="8">
    <source>
        <dbReference type="EMBL" id="PJZ75646.1"/>
    </source>
</evidence>
<dbReference type="Proteomes" id="UP000231843">
    <property type="component" value="Unassembled WGS sequence"/>
</dbReference>
<dbReference type="EMBL" id="NPEA01000011">
    <property type="protein sequence ID" value="PJZ75646.1"/>
    <property type="molecule type" value="Genomic_DNA"/>
</dbReference>
<dbReference type="SFLD" id="SFLDS00029">
    <property type="entry name" value="Radical_SAM"/>
    <property type="match status" value="1"/>
</dbReference>
<dbReference type="GO" id="GO:0051536">
    <property type="term" value="F:iron-sulfur cluster binding"/>
    <property type="evidence" value="ECO:0007669"/>
    <property type="project" value="UniProtKB-KW"/>
</dbReference>
<dbReference type="InterPro" id="IPR013785">
    <property type="entry name" value="Aldolase_TIM"/>
</dbReference>
<dbReference type="CDD" id="cd01335">
    <property type="entry name" value="Radical_SAM"/>
    <property type="match status" value="1"/>
</dbReference>
<dbReference type="GO" id="GO:0003824">
    <property type="term" value="F:catalytic activity"/>
    <property type="evidence" value="ECO:0007669"/>
    <property type="project" value="InterPro"/>
</dbReference>
<dbReference type="InterPro" id="IPR026351">
    <property type="entry name" value="rSAM_ArsS-like"/>
</dbReference>
<dbReference type="SUPFAM" id="SSF102114">
    <property type="entry name" value="Radical SAM enzymes"/>
    <property type="match status" value="1"/>
</dbReference>
<keyword evidence="5" id="KW-0411">Iron-sulfur</keyword>
<dbReference type="GO" id="GO:0046872">
    <property type="term" value="F:metal ion binding"/>
    <property type="evidence" value="ECO:0007669"/>
    <property type="project" value="UniProtKB-KW"/>
</dbReference>
<feature type="domain" description="Arsenosugar biosynthesis radical SAM protein ArsS-like C-terminal" evidence="7">
    <location>
        <begin position="212"/>
        <end position="345"/>
    </location>
</feature>
<dbReference type="PANTHER" id="PTHR43728:SF1">
    <property type="entry name" value="FE-S OXIDOREDUCTASE"/>
    <property type="match status" value="1"/>
</dbReference>
<dbReference type="AlphaFoldDB" id="A0A2M9ZU77"/>
<accession>A0A2M9ZU77</accession>
<dbReference type="SFLD" id="SFLDG01067">
    <property type="entry name" value="SPASM/twitch_domain_containing"/>
    <property type="match status" value="1"/>
</dbReference>
<dbReference type="OrthoDB" id="9810775at2"/>
<dbReference type="Pfam" id="PF04055">
    <property type="entry name" value="Radical_SAM"/>
    <property type="match status" value="1"/>
</dbReference>
<keyword evidence="9" id="KW-1185">Reference proteome</keyword>
<evidence type="ECO:0000313" key="9">
    <source>
        <dbReference type="Proteomes" id="UP000231843"/>
    </source>
</evidence>
<evidence type="ECO:0000256" key="1">
    <source>
        <dbReference type="ARBA" id="ARBA00001966"/>
    </source>
</evidence>
<gene>
    <name evidence="8" type="ORF">CH365_18060</name>
</gene>
<evidence type="ECO:0000259" key="6">
    <source>
        <dbReference type="Pfam" id="PF04055"/>
    </source>
</evidence>
<comment type="cofactor">
    <cofactor evidence="1">
        <name>[4Fe-4S] cluster</name>
        <dbReference type="ChEBI" id="CHEBI:49883"/>
    </cofactor>
</comment>
<protein>
    <submittedName>
        <fullName evidence="8">Radical SAM protein</fullName>
    </submittedName>
</protein>
<name>A0A2M9ZU77_9LEPT</name>
<feature type="domain" description="Radical SAM core" evidence="6">
    <location>
        <begin position="55"/>
        <end position="194"/>
    </location>
</feature>
<comment type="caution">
    <text evidence="8">The sequence shown here is derived from an EMBL/GenBank/DDBJ whole genome shotgun (WGS) entry which is preliminary data.</text>
</comment>
<dbReference type="InterPro" id="IPR024521">
    <property type="entry name" value="ArsS-like_C"/>
</dbReference>
<keyword evidence="3" id="KW-0479">Metal-binding</keyword>
<dbReference type="PANTHER" id="PTHR43728">
    <property type="entry name" value="SLR0304 PROTEIN"/>
    <property type="match status" value="1"/>
</dbReference>
<proteinExistence type="predicted"/>
<dbReference type="RefSeq" id="WP_100769934.1">
    <property type="nucleotide sequence ID" value="NZ_NPEA01000011.1"/>
</dbReference>
<dbReference type="NCBIfam" id="TIGR04167">
    <property type="entry name" value="rSAM_SeCys"/>
    <property type="match status" value="1"/>
</dbReference>
<evidence type="ECO:0000256" key="3">
    <source>
        <dbReference type="ARBA" id="ARBA00022723"/>
    </source>
</evidence>
<keyword evidence="2" id="KW-0949">S-adenosyl-L-methionine</keyword>
<dbReference type="InterPro" id="IPR007197">
    <property type="entry name" value="rSAM"/>
</dbReference>